<evidence type="ECO:0000313" key="7">
    <source>
        <dbReference type="Proteomes" id="UP001465976"/>
    </source>
</evidence>
<evidence type="ECO:0000256" key="3">
    <source>
        <dbReference type="SAM" id="MobiDB-lite"/>
    </source>
</evidence>
<dbReference type="PRINTS" id="PR01217">
    <property type="entry name" value="PRICHEXTENSN"/>
</dbReference>
<evidence type="ECO:0000256" key="2">
    <source>
        <dbReference type="PROSITE-ProRule" id="PRU00176"/>
    </source>
</evidence>
<name>A0ABR3EPW9_9AGAR</name>
<dbReference type="Gene3D" id="3.30.70.330">
    <property type="match status" value="1"/>
</dbReference>
<evidence type="ECO:0000313" key="6">
    <source>
        <dbReference type="EMBL" id="KAL0564940.1"/>
    </source>
</evidence>
<dbReference type="CDD" id="cd00780">
    <property type="entry name" value="NTF2"/>
    <property type="match status" value="1"/>
</dbReference>
<dbReference type="InterPro" id="IPR018222">
    <property type="entry name" value="Nuclear_transport_factor_2_euk"/>
</dbReference>
<dbReference type="SUPFAM" id="SSF54928">
    <property type="entry name" value="RNA-binding domain, RBD"/>
    <property type="match status" value="1"/>
</dbReference>
<evidence type="ECO:0000256" key="1">
    <source>
        <dbReference type="ARBA" id="ARBA00022884"/>
    </source>
</evidence>
<feature type="compositionally biased region" description="Basic and acidic residues" evidence="3">
    <location>
        <begin position="449"/>
        <end position="459"/>
    </location>
</feature>
<dbReference type="PROSITE" id="PS50177">
    <property type="entry name" value="NTF2_DOMAIN"/>
    <property type="match status" value="1"/>
</dbReference>
<keyword evidence="7" id="KW-1185">Reference proteome</keyword>
<dbReference type="Pfam" id="PF02136">
    <property type="entry name" value="NTF2"/>
    <property type="match status" value="1"/>
</dbReference>
<feature type="compositionally biased region" description="Pro residues" evidence="3">
    <location>
        <begin position="237"/>
        <end position="274"/>
    </location>
</feature>
<feature type="region of interest" description="Disordered" evidence="3">
    <location>
        <begin position="312"/>
        <end position="360"/>
    </location>
</feature>
<dbReference type="Pfam" id="PF00076">
    <property type="entry name" value="RRM_1"/>
    <property type="match status" value="1"/>
</dbReference>
<dbReference type="InterPro" id="IPR035979">
    <property type="entry name" value="RBD_domain_sf"/>
</dbReference>
<dbReference type="InterPro" id="IPR002075">
    <property type="entry name" value="NTF2_dom"/>
</dbReference>
<dbReference type="InterPro" id="IPR012677">
    <property type="entry name" value="Nucleotide-bd_a/b_plait_sf"/>
</dbReference>
<feature type="compositionally biased region" description="Low complexity" evidence="3">
    <location>
        <begin position="221"/>
        <end position="231"/>
    </location>
</feature>
<dbReference type="PROSITE" id="PS50102">
    <property type="entry name" value="RRM"/>
    <property type="match status" value="1"/>
</dbReference>
<feature type="compositionally biased region" description="Polar residues" evidence="3">
    <location>
        <begin position="319"/>
        <end position="351"/>
    </location>
</feature>
<feature type="compositionally biased region" description="Gly residues" evidence="3">
    <location>
        <begin position="463"/>
        <end position="485"/>
    </location>
</feature>
<dbReference type="Proteomes" id="UP001465976">
    <property type="component" value="Unassembled WGS sequence"/>
</dbReference>
<feature type="region of interest" description="Disordered" evidence="3">
    <location>
        <begin position="136"/>
        <end position="296"/>
    </location>
</feature>
<comment type="caution">
    <text evidence="6">The sequence shown here is derived from an EMBL/GenBank/DDBJ whole genome shotgun (WGS) entry which is preliminary data.</text>
</comment>
<feature type="region of interest" description="Disordered" evidence="3">
    <location>
        <begin position="449"/>
        <end position="501"/>
    </location>
</feature>
<dbReference type="CDD" id="cd00590">
    <property type="entry name" value="RRM_SF"/>
    <property type="match status" value="1"/>
</dbReference>
<dbReference type="PANTHER" id="PTHR10693:SF20">
    <property type="entry name" value="AT27578P"/>
    <property type="match status" value="1"/>
</dbReference>
<protein>
    <submittedName>
        <fullName evidence="6">Uncharacterized protein</fullName>
    </submittedName>
</protein>
<dbReference type="EMBL" id="JBAHYK010002504">
    <property type="protein sequence ID" value="KAL0564940.1"/>
    <property type="molecule type" value="Genomic_DNA"/>
</dbReference>
<feature type="compositionally biased region" description="Low complexity" evidence="3">
    <location>
        <begin position="178"/>
        <end position="195"/>
    </location>
</feature>
<evidence type="ECO:0000259" key="4">
    <source>
        <dbReference type="PROSITE" id="PS50102"/>
    </source>
</evidence>
<dbReference type="PANTHER" id="PTHR10693">
    <property type="entry name" value="RAS GTPASE-ACTIVATING PROTEIN-BINDING PROTEIN"/>
    <property type="match status" value="1"/>
</dbReference>
<sequence length="501" mass="51769">MTSNGPATVIPSEVGWQFVPQYYAFINKEPERLHCFYSKQSVFVHGTEGEEAKTCNGQQEIHAQITSLAFQDCKIFIHSVDAQSSANGGIIIQVIGEMSNQGGPWRKFVQTFFLAEQPNGYFVLNDIFRFLKEDSVEGEEGDSAESEPVQAPAAPETTPAAAPAPVEIPREPTPPPVVEAAPVPVEEPPTTVSDVPEPEPVPAEPVSQVNGVHPEAEKLSAPAAPTTAPVTSEKPKSPAPPPAAPAPAPAAAPATQTPPPQSAPAPPPAAPAQQPPAAAVAPPPSQPAPQPAAAPVPKTWANLAAANSKKWGAAVAQESRGTTEVVPSSPASGSQTPQAPGTPVGSTSRQGGRSPHPAYQAAQSVTIPHCFIKNVSENITEPALKQALQRFGTLKHVEIVRHKACAFAEFTSVDAAKRAIVASLLPNAGGEGGVKVEVPGEGPVKIIVETKKERGDRPVSNRGRGGPPFGDSRGGGNAGGAGGDRGSFRGRGGRGRGNATK</sequence>
<accession>A0ABR3EPW9</accession>
<dbReference type="InterPro" id="IPR000504">
    <property type="entry name" value="RRM_dom"/>
</dbReference>
<feature type="compositionally biased region" description="Pro residues" evidence="3">
    <location>
        <begin position="281"/>
        <end position="294"/>
    </location>
</feature>
<evidence type="ECO:0000259" key="5">
    <source>
        <dbReference type="PROSITE" id="PS50177"/>
    </source>
</evidence>
<proteinExistence type="predicted"/>
<feature type="compositionally biased region" description="Low complexity" evidence="3">
    <location>
        <begin position="147"/>
        <end position="167"/>
    </location>
</feature>
<feature type="domain" description="NTF2" evidence="5">
    <location>
        <begin position="14"/>
        <end position="130"/>
    </location>
</feature>
<gene>
    <name evidence="6" type="ORF">V5O48_017098</name>
</gene>
<organism evidence="6 7">
    <name type="scientific">Marasmius crinis-equi</name>
    <dbReference type="NCBI Taxonomy" id="585013"/>
    <lineage>
        <taxon>Eukaryota</taxon>
        <taxon>Fungi</taxon>
        <taxon>Dikarya</taxon>
        <taxon>Basidiomycota</taxon>
        <taxon>Agaricomycotina</taxon>
        <taxon>Agaricomycetes</taxon>
        <taxon>Agaricomycetidae</taxon>
        <taxon>Agaricales</taxon>
        <taxon>Marasmiineae</taxon>
        <taxon>Marasmiaceae</taxon>
        <taxon>Marasmius</taxon>
    </lineage>
</organism>
<dbReference type="SUPFAM" id="SSF54427">
    <property type="entry name" value="NTF2-like"/>
    <property type="match status" value="1"/>
</dbReference>
<dbReference type="Gene3D" id="3.10.450.50">
    <property type="match status" value="1"/>
</dbReference>
<feature type="compositionally biased region" description="Acidic residues" evidence="3">
    <location>
        <begin position="136"/>
        <end position="145"/>
    </location>
</feature>
<dbReference type="InterPro" id="IPR032710">
    <property type="entry name" value="NTF2-like_dom_sf"/>
</dbReference>
<feature type="domain" description="RRM" evidence="4">
    <location>
        <begin position="368"/>
        <end position="453"/>
    </location>
</feature>
<dbReference type="SMART" id="SM00360">
    <property type="entry name" value="RRM"/>
    <property type="match status" value="1"/>
</dbReference>
<dbReference type="InterPro" id="IPR039539">
    <property type="entry name" value="Ras_GTPase_bind_prot"/>
</dbReference>
<keyword evidence="1 2" id="KW-0694">RNA-binding</keyword>
<reference evidence="6 7" key="1">
    <citation type="submission" date="2024-02" db="EMBL/GenBank/DDBJ databases">
        <title>A draft genome for the cacao thread blight pathogen Marasmius crinis-equi.</title>
        <authorList>
            <person name="Cohen S.P."/>
            <person name="Baruah I.K."/>
            <person name="Amoako-Attah I."/>
            <person name="Bukari Y."/>
            <person name="Meinhardt L.W."/>
            <person name="Bailey B.A."/>
        </authorList>
    </citation>
    <scope>NUCLEOTIDE SEQUENCE [LARGE SCALE GENOMIC DNA]</scope>
    <source>
        <strain evidence="6 7">GH-76</strain>
    </source>
</reference>